<protein>
    <submittedName>
        <fullName evidence="3">Uncharacterized protein</fullName>
    </submittedName>
</protein>
<evidence type="ECO:0000256" key="1">
    <source>
        <dbReference type="SAM" id="Coils"/>
    </source>
</evidence>
<dbReference type="EMBL" id="BNCO01000041">
    <property type="protein sequence ID" value="GIL60848.1"/>
    <property type="molecule type" value="Genomic_DNA"/>
</dbReference>
<keyword evidence="1" id="KW-0175">Coiled coil</keyword>
<dbReference type="Proteomes" id="UP000747399">
    <property type="component" value="Unassembled WGS sequence"/>
</dbReference>
<feature type="region of interest" description="Disordered" evidence="2">
    <location>
        <begin position="168"/>
        <end position="199"/>
    </location>
</feature>
<reference evidence="3" key="1">
    <citation type="journal article" date="2021" name="Proc. Natl. Acad. Sci. U.S.A.">
        <title>Three genomes in the algal genus Volvox reveal the fate of a haploid sex-determining region after a transition to homothallism.</title>
        <authorList>
            <person name="Yamamoto K."/>
            <person name="Hamaji T."/>
            <person name="Kawai-Toyooka H."/>
            <person name="Matsuzaki R."/>
            <person name="Takahashi F."/>
            <person name="Nishimura Y."/>
            <person name="Kawachi M."/>
            <person name="Noguchi H."/>
            <person name="Minakuchi Y."/>
            <person name="Umen J.G."/>
            <person name="Toyoda A."/>
            <person name="Nozaki H."/>
        </authorList>
    </citation>
    <scope>NUCLEOTIDE SEQUENCE</scope>
    <source>
        <strain evidence="3">NIES-3780</strain>
    </source>
</reference>
<proteinExistence type="predicted"/>
<evidence type="ECO:0000313" key="4">
    <source>
        <dbReference type="Proteomes" id="UP000747399"/>
    </source>
</evidence>
<dbReference type="AlphaFoldDB" id="A0A8J4BF91"/>
<evidence type="ECO:0000313" key="3">
    <source>
        <dbReference type="EMBL" id="GIL60848.1"/>
    </source>
</evidence>
<accession>A0A8J4BF91</accession>
<feature type="compositionally biased region" description="Basic and acidic residues" evidence="2">
    <location>
        <begin position="16"/>
        <end position="33"/>
    </location>
</feature>
<name>A0A8J4BF91_9CHLO</name>
<sequence>MELDRSQSRSLNIQESKTRGPMERPSHHFSRGDEDGMFHLSLKSTARSSTSVWLSIHVSPCLVSAAHPAYWLHPHLLHPHLLHPHPLHPHLLHPHLLHPHLLHPHPLHSLTTRYRLMEDRLVAVERQMLDLARELRAAPPGSVLAVAHLTAGAAPSSLETAAAASVGGTASADGAGKHSKSAPAPLQSGPSASASAAAPATKQLHGKAIVWASTTAAASSTGQQAAGDLLSGGGSIQEGKARLFEINRIQAAITEVVNSGYLESVKGLRETLLVQEWGLQAKNWAQRRGVSAFEQWCAEHAAAEVSYETISALYNDPDALHLLPTPRLRMMARAMIEHHTLQAYEEVFIRCTTTAEGLARVGLADLLPHTAGVGQVLRGLLPGGLPFMGAGFWKKGLRWLMPFSGGGGN</sequence>
<gene>
    <name evidence="3" type="ORF">Vafri_15366</name>
</gene>
<evidence type="ECO:0000256" key="2">
    <source>
        <dbReference type="SAM" id="MobiDB-lite"/>
    </source>
</evidence>
<feature type="coiled-coil region" evidence="1">
    <location>
        <begin position="107"/>
        <end position="134"/>
    </location>
</feature>
<comment type="caution">
    <text evidence="3">The sequence shown here is derived from an EMBL/GenBank/DDBJ whole genome shotgun (WGS) entry which is preliminary data.</text>
</comment>
<feature type="region of interest" description="Disordered" evidence="2">
    <location>
        <begin position="1"/>
        <end position="33"/>
    </location>
</feature>
<feature type="compositionally biased region" description="Low complexity" evidence="2">
    <location>
        <begin position="181"/>
        <end position="199"/>
    </location>
</feature>
<organism evidence="3 4">
    <name type="scientific">Volvox africanus</name>
    <dbReference type="NCBI Taxonomy" id="51714"/>
    <lineage>
        <taxon>Eukaryota</taxon>
        <taxon>Viridiplantae</taxon>
        <taxon>Chlorophyta</taxon>
        <taxon>core chlorophytes</taxon>
        <taxon>Chlorophyceae</taxon>
        <taxon>CS clade</taxon>
        <taxon>Chlamydomonadales</taxon>
        <taxon>Volvocaceae</taxon>
        <taxon>Volvox</taxon>
    </lineage>
</organism>
<keyword evidence="4" id="KW-1185">Reference proteome</keyword>